<comment type="caution">
    <text evidence="3">The sequence shown here is derived from an EMBL/GenBank/DDBJ whole genome shotgun (WGS) entry which is preliminary data.</text>
</comment>
<evidence type="ECO:0000256" key="1">
    <source>
        <dbReference type="SAM" id="Phobius"/>
    </source>
</evidence>
<feature type="transmembrane region" description="Helical" evidence="1">
    <location>
        <begin position="250"/>
        <end position="272"/>
    </location>
</feature>
<dbReference type="STRING" id="1742358.GCA_001439605_03753"/>
<evidence type="ECO:0000256" key="2">
    <source>
        <dbReference type="SAM" id="SignalP"/>
    </source>
</evidence>
<keyword evidence="1" id="KW-0472">Membrane</keyword>
<feature type="chain" id="PRO_5039371195" description="SHOCT domain-containing protein" evidence="2">
    <location>
        <begin position="25"/>
        <end position="323"/>
    </location>
</feature>
<dbReference type="Proteomes" id="UP000293846">
    <property type="component" value="Unassembled WGS sequence"/>
</dbReference>
<accession>A0A4R1AW16</accession>
<organism evidence="3 4">
    <name type="scientific">Cytobacillus praedii</name>
    <dbReference type="NCBI Taxonomy" id="1742358"/>
    <lineage>
        <taxon>Bacteria</taxon>
        <taxon>Bacillati</taxon>
        <taxon>Bacillota</taxon>
        <taxon>Bacilli</taxon>
        <taxon>Bacillales</taxon>
        <taxon>Bacillaceae</taxon>
        <taxon>Cytobacillus</taxon>
    </lineage>
</organism>
<dbReference type="OrthoDB" id="2867256at2"/>
<keyword evidence="4" id="KW-1185">Reference proteome</keyword>
<reference evidence="3 4" key="1">
    <citation type="submission" date="2019-03" db="EMBL/GenBank/DDBJ databases">
        <authorList>
            <person name="Jensen L."/>
            <person name="Storgaard J."/>
            <person name="Sulaj E."/>
            <person name="Schramm A."/>
            <person name="Marshall I.P.G."/>
        </authorList>
    </citation>
    <scope>NUCLEOTIDE SEQUENCE [LARGE SCALE GENOMIC DNA]</scope>
    <source>
        <strain evidence="3 4">2017H2G3</strain>
    </source>
</reference>
<keyword evidence="1" id="KW-1133">Transmembrane helix</keyword>
<dbReference type="AlphaFoldDB" id="A0A4R1AW16"/>
<dbReference type="RefSeq" id="WP_057761213.1">
    <property type="nucleotide sequence ID" value="NZ_LMBX01000003.1"/>
</dbReference>
<feature type="signal peptide" evidence="2">
    <location>
        <begin position="1"/>
        <end position="24"/>
    </location>
</feature>
<gene>
    <name evidence="3" type="ORF">E0Y62_08900</name>
</gene>
<protein>
    <recommendedName>
        <fullName evidence="5">SHOCT domain-containing protein</fullName>
    </recommendedName>
</protein>
<proteinExistence type="predicted"/>
<dbReference type="EMBL" id="SJTH01000008">
    <property type="protein sequence ID" value="TCJ04552.1"/>
    <property type="molecule type" value="Genomic_DNA"/>
</dbReference>
<evidence type="ECO:0000313" key="3">
    <source>
        <dbReference type="EMBL" id="TCJ04552.1"/>
    </source>
</evidence>
<keyword evidence="2" id="KW-0732">Signal</keyword>
<evidence type="ECO:0000313" key="4">
    <source>
        <dbReference type="Proteomes" id="UP000293846"/>
    </source>
</evidence>
<keyword evidence="1" id="KW-0812">Transmembrane</keyword>
<sequence length="323" mass="37226">MKKSILTWIGMMILLFSLPDYTNAENQAAILKMEELKVQVMPEYANHPKDKEKSQPSLLIGYHGTLINPTDRPVKGEIEIPLPMGEDEFRIGFVADYNRDLTELNEIEYEMDKKNRTISWETSEDIQPNEPYKFVIEYYTNQLVVNSETKKLSYQFKSFADIGLVSVVFLEPLKSESFQLTPSADSHQENGYGMNMFLYQIQGMKPDVTKEIQLEYKRKETKTTMEIMEEMTGNPEHVEKAIQKNETLPIWLILTVVGGVSAFAAILLIFFMKRKKGSQPIRNKQSVKTQQDDITKKSRLRAMLLEGSITQQEYDELLKKLGG</sequence>
<name>A0A4R1AW16_9BACI</name>
<evidence type="ECO:0008006" key="5">
    <source>
        <dbReference type="Google" id="ProtNLM"/>
    </source>
</evidence>